<accession>A0A840SIR8</accession>
<gene>
    <name evidence="2" type="ORF">HNP73_000755</name>
</gene>
<keyword evidence="3" id="KW-1185">Reference proteome</keyword>
<name>A0A840SIR8_9RHOB</name>
<organism evidence="2 3">
    <name type="scientific">Amaricoccus macauensis</name>
    <dbReference type="NCBI Taxonomy" id="57001"/>
    <lineage>
        <taxon>Bacteria</taxon>
        <taxon>Pseudomonadati</taxon>
        <taxon>Pseudomonadota</taxon>
        <taxon>Alphaproteobacteria</taxon>
        <taxon>Rhodobacterales</taxon>
        <taxon>Paracoccaceae</taxon>
        <taxon>Amaricoccus</taxon>
    </lineage>
</organism>
<sequence>MGEGAGIPAKNPLGRYPELLIERRKVLGAEVTVPCPFAHDVEREIKHTLDKTQSVPDPSSAFLSQKQSFGKQTDKLPLVRPKPRH</sequence>
<dbReference type="Proteomes" id="UP000549457">
    <property type="component" value="Unassembled WGS sequence"/>
</dbReference>
<evidence type="ECO:0000256" key="1">
    <source>
        <dbReference type="SAM" id="MobiDB-lite"/>
    </source>
</evidence>
<dbReference type="EMBL" id="JACHFM010000001">
    <property type="protein sequence ID" value="MBB5220834.1"/>
    <property type="molecule type" value="Genomic_DNA"/>
</dbReference>
<evidence type="ECO:0000313" key="3">
    <source>
        <dbReference type="Proteomes" id="UP000549457"/>
    </source>
</evidence>
<comment type="caution">
    <text evidence="2">The sequence shown here is derived from an EMBL/GenBank/DDBJ whole genome shotgun (WGS) entry which is preliminary data.</text>
</comment>
<protein>
    <submittedName>
        <fullName evidence="2">Uncharacterized protein</fullName>
    </submittedName>
</protein>
<reference evidence="2 3" key="1">
    <citation type="submission" date="2020-08" db="EMBL/GenBank/DDBJ databases">
        <title>Genomic Encyclopedia of Type Strains, Phase IV (KMG-IV): sequencing the most valuable type-strain genomes for metagenomic binning, comparative biology and taxonomic classification.</title>
        <authorList>
            <person name="Goeker M."/>
        </authorList>
    </citation>
    <scope>NUCLEOTIDE SEQUENCE [LARGE SCALE GENOMIC DNA]</scope>
    <source>
        <strain evidence="2 3">DSM 101730</strain>
    </source>
</reference>
<evidence type="ECO:0000313" key="2">
    <source>
        <dbReference type="EMBL" id="MBB5220834.1"/>
    </source>
</evidence>
<dbReference type="AlphaFoldDB" id="A0A840SIR8"/>
<feature type="compositionally biased region" description="Polar residues" evidence="1">
    <location>
        <begin position="51"/>
        <end position="71"/>
    </location>
</feature>
<feature type="region of interest" description="Disordered" evidence="1">
    <location>
        <begin position="49"/>
        <end position="85"/>
    </location>
</feature>
<proteinExistence type="predicted"/>